<evidence type="ECO:0000313" key="1">
    <source>
        <dbReference type="EMBL" id="MBX12578.1"/>
    </source>
</evidence>
<protein>
    <submittedName>
        <fullName evidence="1">Uncharacterized protein</fullName>
    </submittedName>
</protein>
<sequence length="57" mass="6345">MVTGVRLLKDKYGKMSFFNFPFALLLQPLFPQILGSQASKTHRSVTLSSLKKIGSTD</sequence>
<dbReference type="AlphaFoldDB" id="A0A2P2L3N2"/>
<reference evidence="1" key="1">
    <citation type="submission" date="2018-02" db="EMBL/GenBank/DDBJ databases">
        <title>Rhizophora mucronata_Transcriptome.</title>
        <authorList>
            <person name="Meera S.P."/>
            <person name="Sreeshan A."/>
            <person name="Augustine A."/>
        </authorList>
    </citation>
    <scope>NUCLEOTIDE SEQUENCE</scope>
    <source>
        <tissue evidence="1">Leaf</tissue>
    </source>
</reference>
<dbReference type="EMBL" id="GGEC01032094">
    <property type="protein sequence ID" value="MBX12578.1"/>
    <property type="molecule type" value="Transcribed_RNA"/>
</dbReference>
<accession>A0A2P2L3N2</accession>
<organism evidence="1">
    <name type="scientific">Rhizophora mucronata</name>
    <name type="common">Asiatic mangrove</name>
    <dbReference type="NCBI Taxonomy" id="61149"/>
    <lineage>
        <taxon>Eukaryota</taxon>
        <taxon>Viridiplantae</taxon>
        <taxon>Streptophyta</taxon>
        <taxon>Embryophyta</taxon>
        <taxon>Tracheophyta</taxon>
        <taxon>Spermatophyta</taxon>
        <taxon>Magnoliopsida</taxon>
        <taxon>eudicotyledons</taxon>
        <taxon>Gunneridae</taxon>
        <taxon>Pentapetalae</taxon>
        <taxon>rosids</taxon>
        <taxon>fabids</taxon>
        <taxon>Malpighiales</taxon>
        <taxon>Rhizophoraceae</taxon>
        <taxon>Rhizophora</taxon>
    </lineage>
</organism>
<name>A0A2P2L3N2_RHIMU</name>
<proteinExistence type="predicted"/>